<dbReference type="SUPFAM" id="SSF53383">
    <property type="entry name" value="PLP-dependent transferases"/>
    <property type="match status" value="1"/>
</dbReference>
<dbReference type="Gene3D" id="3.90.1150.10">
    <property type="entry name" value="Aspartate Aminotransferase, domain 1"/>
    <property type="match status" value="1"/>
</dbReference>
<dbReference type="InterPro" id="IPR004838">
    <property type="entry name" value="NHTrfase_class1_PyrdxlP-BS"/>
</dbReference>
<dbReference type="Pfam" id="PF00155">
    <property type="entry name" value="Aminotran_1_2"/>
    <property type="match status" value="1"/>
</dbReference>
<evidence type="ECO:0000313" key="5">
    <source>
        <dbReference type="EMBL" id="SEN48981.1"/>
    </source>
</evidence>
<keyword evidence="3" id="KW-0808">Transferase</keyword>
<dbReference type="EC" id="2.6.1.-" evidence="3"/>
<dbReference type="EMBL" id="FOCM01000004">
    <property type="protein sequence ID" value="SEN48981.1"/>
    <property type="molecule type" value="Genomic_DNA"/>
</dbReference>
<comment type="cofactor">
    <cofactor evidence="1 3">
        <name>pyridoxal 5'-phosphate</name>
        <dbReference type="ChEBI" id="CHEBI:597326"/>
    </cofactor>
</comment>
<name>A0A1H8GXX5_9RHOB</name>
<feature type="domain" description="Aminotransferase class I/classII large" evidence="4">
    <location>
        <begin position="149"/>
        <end position="296"/>
    </location>
</feature>
<keyword evidence="6" id="KW-1185">Reference proteome</keyword>
<evidence type="ECO:0000256" key="1">
    <source>
        <dbReference type="ARBA" id="ARBA00001933"/>
    </source>
</evidence>
<dbReference type="PROSITE" id="PS00105">
    <property type="entry name" value="AA_TRANSFER_CLASS_1"/>
    <property type="match status" value="1"/>
</dbReference>
<evidence type="ECO:0000259" key="4">
    <source>
        <dbReference type="Pfam" id="PF00155"/>
    </source>
</evidence>
<sequence length="314" mass="33071">MAETRDHGGGIDAAIARWGGTRADWLDLSTGINPVPYPIPDFAASDWTALPDRAAEAALVSAARRFWEVPEGTMVLPAPGASALIAALPMLAPGGSVHIPGPTYNEHAAAFQAHGIAIGDATADTHVTVHPNNPDGCLFAPEGDPALRIIDESFCDVMPEASEVARCARPGTVVLKSFGKFWGLAGLRLGFAIGHPGTLAPLAARMGPWAVSGPALRVGAMAISDHDWAGRTRARLVRDAARLDGLMAQVGAEVVGGTTLFRLYDVDAAAWHDRLGRARILSRVFPYSDRWLRLGLPQPDAFDRLAVALTDGAA</sequence>
<dbReference type="PANTHER" id="PTHR42885:SF1">
    <property type="entry name" value="THREONINE-PHOSPHATE DECARBOXYLASE"/>
    <property type="match status" value="1"/>
</dbReference>
<evidence type="ECO:0000313" key="6">
    <source>
        <dbReference type="Proteomes" id="UP000199372"/>
    </source>
</evidence>
<evidence type="ECO:0000256" key="2">
    <source>
        <dbReference type="ARBA" id="ARBA00022898"/>
    </source>
</evidence>
<dbReference type="GO" id="GO:0030170">
    <property type="term" value="F:pyridoxal phosphate binding"/>
    <property type="evidence" value="ECO:0007669"/>
    <property type="project" value="InterPro"/>
</dbReference>
<dbReference type="InterPro" id="IPR004839">
    <property type="entry name" value="Aminotransferase_I/II_large"/>
</dbReference>
<accession>A0A1H8GXX5</accession>
<dbReference type="InterPro" id="IPR015421">
    <property type="entry name" value="PyrdxlP-dep_Trfase_major"/>
</dbReference>
<keyword evidence="2" id="KW-0663">Pyridoxal phosphate</keyword>
<dbReference type="Gene3D" id="3.40.640.10">
    <property type="entry name" value="Type I PLP-dependent aspartate aminotransferase-like (Major domain)"/>
    <property type="match status" value="1"/>
</dbReference>
<evidence type="ECO:0000256" key="3">
    <source>
        <dbReference type="RuleBase" id="RU000481"/>
    </source>
</evidence>
<dbReference type="AlphaFoldDB" id="A0A1H8GXX5"/>
<gene>
    <name evidence="5" type="ORF">SAMN04488011_104249</name>
</gene>
<comment type="similarity">
    <text evidence="3">Belongs to the class-I pyridoxal-phosphate-dependent aminotransferase family.</text>
</comment>
<protein>
    <recommendedName>
        <fullName evidence="3">Aminotransferase</fullName>
        <ecNumber evidence="3">2.6.1.-</ecNumber>
    </recommendedName>
</protein>
<dbReference type="RefSeq" id="WP_091845461.1">
    <property type="nucleotide sequence ID" value="NZ_FOCM01000004.1"/>
</dbReference>
<dbReference type="InterPro" id="IPR015422">
    <property type="entry name" value="PyrdxlP-dep_Trfase_small"/>
</dbReference>
<reference evidence="6" key="1">
    <citation type="submission" date="2016-10" db="EMBL/GenBank/DDBJ databases">
        <authorList>
            <person name="Varghese N."/>
            <person name="Submissions S."/>
        </authorList>
    </citation>
    <scope>NUCLEOTIDE SEQUENCE [LARGE SCALE GENOMIC DNA]</scope>
    <source>
        <strain evidence="6">DSM 26893</strain>
    </source>
</reference>
<organism evidence="5 6">
    <name type="scientific">Palleronia pelagia</name>
    <dbReference type="NCBI Taxonomy" id="387096"/>
    <lineage>
        <taxon>Bacteria</taxon>
        <taxon>Pseudomonadati</taxon>
        <taxon>Pseudomonadota</taxon>
        <taxon>Alphaproteobacteria</taxon>
        <taxon>Rhodobacterales</taxon>
        <taxon>Roseobacteraceae</taxon>
        <taxon>Palleronia</taxon>
    </lineage>
</organism>
<dbReference type="PANTHER" id="PTHR42885">
    <property type="entry name" value="HISTIDINOL-PHOSPHATE AMINOTRANSFERASE-RELATED"/>
    <property type="match status" value="1"/>
</dbReference>
<dbReference type="OrthoDB" id="9799304at2"/>
<keyword evidence="3" id="KW-0032">Aminotransferase</keyword>
<dbReference type="Proteomes" id="UP000199372">
    <property type="component" value="Unassembled WGS sequence"/>
</dbReference>
<dbReference type="InterPro" id="IPR015424">
    <property type="entry name" value="PyrdxlP-dep_Trfase"/>
</dbReference>
<dbReference type="GO" id="GO:0008483">
    <property type="term" value="F:transaminase activity"/>
    <property type="evidence" value="ECO:0007669"/>
    <property type="project" value="UniProtKB-KW"/>
</dbReference>
<proteinExistence type="inferred from homology"/>